<proteinExistence type="predicted"/>
<keyword evidence="4 10" id="KW-0378">Hydrolase</keyword>
<dbReference type="InterPro" id="IPR033116">
    <property type="entry name" value="TRYPSIN_SER"/>
</dbReference>
<accession>A0AAV1K8C9</accession>
<dbReference type="GO" id="GO:0006508">
    <property type="term" value="P:proteolysis"/>
    <property type="evidence" value="ECO:0007669"/>
    <property type="project" value="UniProtKB-KW"/>
</dbReference>
<sequence length="452" mass="49529">MIGQKLHCGGAIITDLHILTAGHCITFGVHFRDITVDVGMHDRLDASHTVFQVVNGVKHPSFTSNAVRDINDIAILTLDNRLKFSDKVRPICLPSEDMNFNDLALTVAGWGKTRQGALTSSRYLQETKVEIVDPEQCTKSSIYKDNLVPDSMMCAYNLGKDACQGDSGGPLFSTHSSTRNTKWYQIGIVSWGIDCALPDYPECGKPQDTLLSMRIVGGRRVEPHSYPWTVAIINNGRMHCGGALISTKHVLSAGHCFKWDNIINMIVLIGLDNIDDLSNVQKRNISKVVIHEQFSSTAMRDENDIAIATLNEPVPFGATIAPVCLPIPGQEFGGYVGTIVGWGRVGVDKMSSNVLLKASLNILSDRECWSSKLSQHLKPMMMCAYSKGKDGCQGDSGGPLLVFDSNGRYVQAGIVSWGIGCADPRYPGVYTKVSHFTDWILRNTADGEKCQY</sequence>
<dbReference type="AlphaFoldDB" id="A0AAV1K8C9"/>
<evidence type="ECO:0000256" key="1">
    <source>
        <dbReference type="ARBA" id="ARBA00004239"/>
    </source>
</evidence>
<evidence type="ECO:0000256" key="6">
    <source>
        <dbReference type="ARBA" id="ARBA00023157"/>
    </source>
</evidence>
<dbReference type="Gene3D" id="2.40.10.10">
    <property type="entry name" value="Trypsin-like serine proteases"/>
    <property type="match status" value="2"/>
</dbReference>
<dbReference type="Pfam" id="PF00089">
    <property type="entry name" value="Trypsin"/>
    <property type="match status" value="2"/>
</dbReference>
<evidence type="ECO:0000256" key="3">
    <source>
        <dbReference type="ARBA" id="ARBA00022670"/>
    </source>
</evidence>
<dbReference type="CDD" id="cd00190">
    <property type="entry name" value="Tryp_SPc"/>
    <property type="match status" value="2"/>
</dbReference>
<dbReference type="SUPFAM" id="SSF50494">
    <property type="entry name" value="Trypsin-like serine proteases"/>
    <property type="match status" value="2"/>
</dbReference>
<protein>
    <recommendedName>
        <fullName evidence="11">Peptidase S1 domain-containing protein</fullName>
    </recommendedName>
</protein>
<evidence type="ECO:0000259" key="11">
    <source>
        <dbReference type="PROSITE" id="PS50240"/>
    </source>
</evidence>
<dbReference type="GO" id="GO:0005576">
    <property type="term" value="C:extracellular region"/>
    <property type="evidence" value="ECO:0007669"/>
    <property type="project" value="UniProtKB-SubCell"/>
</dbReference>
<comment type="caution">
    <text evidence="12">The sequence shown here is derived from an EMBL/GenBank/DDBJ whole genome shotgun (WGS) entry which is preliminary data.</text>
</comment>
<dbReference type="SMART" id="SM00020">
    <property type="entry name" value="Tryp_SPc"/>
    <property type="match status" value="2"/>
</dbReference>
<keyword evidence="7" id="KW-1199">Hemostasis impairing toxin</keyword>
<dbReference type="FunFam" id="2.40.10.10:FF:000006">
    <property type="entry name" value="Serine proteinase stubble"/>
    <property type="match status" value="1"/>
</dbReference>
<evidence type="ECO:0000256" key="5">
    <source>
        <dbReference type="ARBA" id="ARBA00022825"/>
    </source>
</evidence>
<evidence type="ECO:0000256" key="4">
    <source>
        <dbReference type="ARBA" id="ARBA00022801"/>
    </source>
</evidence>
<dbReference type="EMBL" id="CAVLGL010000002">
    <property type="protein sequence ID" value="CAK1579263.1"/>
    <property type="molecule type" value="Genomic_DNA"/>
</dbReference>
<feature type="domain" description="Peptidase S1" evidence="11">
    <location>
        <begin position="1"/>
        <end position="201"/>
    </location>
</feature>
<keyword evidence="9" id="KW-1205">Fibrinolytic toxin</keyword>
<keyword evidence="13" id="KW-1185">Reference proteome</keyword>
<keyword evidence="3 10" id="KW-0645">Protease</keyword>
<dbReference type="PROSITE" id="PS00135">
    <property type="entry name" value="TRYPSIN_SER"/>
    <property type="match status" value="1"/>
</dbReference>
<name>A0AAV1K8C9_9NEOP</name>
<dbReference type="FunFam" id="2.40.10.10:FF:000036">
    <property type="entry name" value="Trypsin beta"/>
    <property type="match status" value="1"/>
</dbReference>
<evidence type="ECO:0000313" key="13">
    <source>
        <dbReference type="Proteomes" id="UP001314205"/>
    </source>
</evidence>
<reference evidence="12 13" key="1">
    <citation type="submission" date="2023-11" db="EMBL/GenBank/DDBJ databases">
        <authorList>
            <person name="Hedman E."/>
            <person name="Englund M."/>
            <person name="Stromberg M."/>
            <person name="Nyberg Akerstrom W."/>
            <person name="Nylinder S."/>
            <person name="Jareborg N."/>
            <person name="Kallberg Y."/>
            <person name="Kronander E."/>
        </authorList>
    </citation>
    <scope>NUCLEOTIDE SEQUENCE [LARGE SCALE GENOMIC DNA]</scope>
</reference>
<dbReference type="InterPro" id="IPR001254">
    <property type="entry name" value="Trypsin_dom"/>
</dbReference>
<dbReference type="PANTHER" id="PTHR24253:SF176">
    <property type="entry name" value="CORIN, ISOFORM B"/>
    <property type="match status" value="1"/>
</dbReference>
<dbReference type="InterPro" id="IPR043504">
    <property type="entry name" value="Peptidase_S1_PA_chymotrypsin"/>
</dbReference>
<gene>
    <name evidence="12" type="ORF">PARMNEM_LOCUS1233</name>
</gene>
<evidence type="ECO:0000256" key="2">
    <source>
        <dbReference type="ARBA" id="ARBA00022656"/>
    </source>
</evidence>
<dbReference type="Proteomes" id="UP001314205">
    <property type="component" value="Unassembled WGS sequence"/>
</dbReference>
<keyword evidence="6" id="KW-1015">Disulfide bond</keyword>
<keyword evidence="5 10" id="KW-0720">Serine protease</keyword>
<dbReference type="PANTHER" id="PTHR24253">
    <property type="entry name" value="TRANSMEMBRANE PROTEASE SERINE"/>
    <property type="match status" value="1"/>
</dbReference>
<comment type="subcellular location">
    <subcellularLocation>
        <location evidence="1">Secreted</location>
        <location evidence="1">Extracellular space</location>
    </subcellularLocation>
</comment>
<dbReference type="PROSITE" id="PS50240">
    <property type="entry name" value="TRYPSIN_DOM"/>
    <property type="match status" value="2"/>
</dbReference>
<comment type="function">
    <text evidence="8">Fibrinolytic activity; shows preferential cleavage of Arg-Gly bonds in all three fibrinogen chains. Contact with the caterpillars causes severe bleeding, due the anticoagulant effect of the protein.</text>
</comment>
<evidence type="ECO:0000256" key="7">
    <source>
        <dbReference type="ARBA" id="ARBA00023240"/>
    </source>
</evidence>
<dbReference type="InterPro" id="IPR018114">
    <property type="entry name" value="TRYPSIN_HIS"/>
</dbReference>
<dbReference type="GO" id="GO:0090729">
    <property type="term" value="F:toxin activity"/>
    <property type="evidence" value="ECO:0007669"/>
    <property type="project" value="UniProtKB-KW"/>
</dbReference>
<evidence type="ECO:0000256" key="9">
    <source>
        <dbReference type="ARBA" id="ARBA00084094"/>
    </source>
</evidence>
<dbReference type="GO" id="GO:0004252">
    <property type="term" value="F:serine-type endopeptidase activity"/>
    <property type="evidence" value="ECO:0007669"/>
    <property type="project" value="InterPro"/>
</dbReference>
<dbReference type="FunFam" id="2.40.10.10:FF:000068">
    <property type="entry name" value="transmembrane protease serine 2"/>
    <property type="match status" value="1"/>
</dbReference>
<organism evidence="12 13">
    <name type="scientific">Parnassius mnemosyne</name>
    <name type="common">clouded apollo</name>
    <dbReference type="NCBI Taxonomy" id="213953"/>
    <lineage>
        <taxon>Eukaryota</taxon>
        <taxon>Metazoa</taxon>
        <taxon>Ecdysozoa</taxon>
        <taxon>Arthropoda</taxon>
        <taxon>Hexapoda</taxon>
        <taxon>Insecta</taxon>
        <taxon>Pterygota</taxon>
        <taxon>Neoptera</taxon>
        <taxon>Endopterygota</taxon>
        <taxon>Lepidoptera</taxon>
        <taxon>Glossata</taxon>
        <taxon>Ditrysia</taxon>
        <taxon>Papilionoidea</taxon>
        <taxon>Papilionidae</taxon>
        <taxon>Parnassiinae</taxon>
        <taxon>Parnassini</taxon>
        <taxon>Parnassius</taxon>
        <taxon>Driopa</taxon>
    </lineage>
</organism>
<keyword evidence="2" id="KW-0800">Toxin</keyword>
<evidence type="ECO:0000313" key="12">
    <source>
        <dbReference type="EMBL" id="CAK1579263.1"/>
    </source>
</evidence>
<dbReference type="InterPro" id="IPR009003">
    <property type="entry name" value="Peptidase_S1_PA"/>
</dbReference>
<evidence type="ECO:0000256" key="10">
    <source>
        <dbReference type="RuleBase" id="RU363034"/>
    </source>
</evidence>
<dbReference type="PROSITE" id="PS00134">
    <property type="entry name" value="TRYPSIN_HIS"/>
    <property type="match status" value="1"/>
</dbReference>
<dbReference type="InterPro" id="IPR001314">
    <property type="entry name" value="Peptidase_S1A"/>
</dbReference>
<dbReference type="PRINTS" id="PR00722">
    <property type="entry name" value="CHYMOTRYPSIN"/>
</dbReference>
<feature type="domain" description="Peptidase S1" evidence="11">
    <location>
        <begin position="215"/>
        <end position="445"/>
    </location>
</feature>
<evidence type="ECO:0000256" key="8">
    <source>
        <dbReference type="ARBA" id="ARBA00055534"/>
    </source>
</evidence>